<feature type="transmembrane region" description="Helical" evidence="5">
    <location>
        <begin position="173"/>
        <end position="192"/>
    </location>
</feature>
<dbReference type="EMBL" id="JAMQOL010000063">
    <property type="protein sequence ID" value="MCM4083667.1"/>
    <property type="molecule type" value="Genomic_DNA"/>
</dbReference>
<evidence type="ECO:0000313" key="7">
    <source>
        <dbReference type="Proteomes" id="UP001523216"/>
    </source>
</evidence>
<name>A0ABT0YC86_9ACTN</name>
<comment type="caution">
    <text evidence="6">The sequence shown here is derived from an EMBL/GenBank/DDBJ whole genome shotgun (WGS) entry which is preliminary data.</text>
</comment>
<feature type="transmembrane region" description="Helical" evidence="5">
    <location>
        <begin position="251"/>
        <end position="269"/>
    </location>
</feature>
<keyword evidence="7" id="KW-1185">Reference proteome</keyword>
<feature type="transmembrane region" description="Helical" evidence="5">
    <location>
        <begin position="46"/>
        <end position="68"/>
    </location>
</feature>
<keyword evidence="4 5" id="KW-0472">Membrane</keyword>
<keyword evidence="3 5" id="KW-1133">Transmembrane helix</keyword>
<dbReference type="CDD" id="cd17393">
    <property type="entry name" value="MFS_MosC_like"/>
    <property type="match status" value="1"/>
</dbReference>
<keyword evidence="2 5" id="KW-0812">Transmembrane</keyword>
<gene>
    <name evidence="6" type="ORF">LXN57_39580</name>
</gene>
<evidence type="ECO:0000313" key="6">
    <source>
        <dbReference type="EMBL" id="MCM4083667.1"/>
    </source>
</evidence>
<dbReference type="InterPro" id="IPR036259">
    <property type="entry name" value="MFS_trans_sf"/>
</dbReference>
<accession>A0ABT0YC86</accession>
<feature type="transmembrane region" description="Helical" evidence="5">
    <location>
        <begin position="335"/>
        <end position="353"/>
    </location>
</feature>
<evidence type="ECO:0000256" key="5">
    <source>
        <dbReference type="SAM" id="Phobius"/>
    </source>
</evidence>
<dbReference type="Gene3D" id="1.20.1250.20">
    <property type="entry name" value="MFS general substrate transporter like domains"/>
    <property type="match status" value="2"/>
</dbReference>
<feature type="transmembrane region" description="Helical" evidence="5">
    <location>
        <begin position="365"/>
        <end position="383"/>
    </location>
</feature>
<dbReference type="PANTHER" id="PTHR23514">
    <property type="entry name" value="BYPASS OF STOP CODON PROTEIN 6"/>
    <property type="match status" value="1"/>
</dbReference>
<dbReference type="SUPFAM" id="SSF103473">
    <property type="entry name" value="MFS general substrate transporter"/>
    <property type="match status" value="1"/>
</dbReference>
<evidence type="ECO:0000256" key="3">
    <source>
        <dbReference type="ARBA" id="ARBA00022989"/>
    </source>
</evidence>
<dbReference type="RefSeq" id="WP_251803368.1">
    <property type="nucleotide sequence ID" value="NZ_JAMQOL010000063.1"/>
</dbReference>
<comment type="subcellular location">
    <subcellularLocation>
        <location evidence="1">Membrane</location>
        <topology evidence="1">Multi-pass membrane protein</topology>
    </subcellularLocation>
</comment>
<dbReference type="Proteomes" id="UP001523216">
    <property type="component" value="Unassembled WGS sequence"/>
</dbReference>
<proteinExistence type="predicted"/>
<feature type="transmembrane region" description="Helical" evidence="5">
    <location>
        <begin position="146"/>
        <end position="167"/>
    </location>
</feature>
<evidence type="ECO:0000256" key="2">
    <source>
        <dbReference type="ARBA" id="ARBA00022692"/>
    </source>
</evidence>
<dbReference type="Pfam" id="PF07690">
    <property type="entry name" value="MFS_1"/>
    <property type="match status" value="1"/>
</dbReference>
<dbReference type="InterPro" id="IPR051788">
    <property type="entry name" value="MFS_Transporter"/>
</dbReference>
<evidence type="ECO:0000256" key="4">
    <source>
        <dbReference type="ARBA" id="ARBA00023136"/>
    </source>
</evidence>
<protein>
    <submittedName>
        <fullName evidence="6">MFS transporter</fullName>
    </submittedName>
</protein>
<dbReference type="PANTHER" id="PTHR23514:SF13">
    <property type="entry name" value="INNER MEMBRANE PROTEIN YBJJ"/>
    <property type="match status" value="1"/>
</dbReference>
<evidence type="ECO:0000256" key="1">
    <source>
        <dbReference type="ARBA" id="ARBA00004141"/>
    </source>
</evidence>
<reference evidence="6 7" key="1">
    <citation type="submission" date="2022-06" db="EMBL/GenBank/DDBJ databases">
        <title>Actinoplanes abujensis sp. nov., isolated from Nigerian arid soil.</title>
        <authorList>
            <person name="Ding P."/>
        </authorList>
    </citation>
    <scope>NUCLEOTIDE SEQUENCE [LARGE SCALE GENOMIC DNA]</scope>
    <source>
        <strain evidence="7">TRM88002</strain>
    </source>
</reference>
<feature type="transmembrane region" description="Helical" evidence="5">
    <location>
        <begin position="16"/>
        <end position="34"/>
    </location>
</feature>
<feature type="transmembrane region" description="Helical" evidence="5">
    <location>
        <begin position="217"/>
        <end position="239"/>
    </location>
</feature>
<organism evidence="6 7">
    <name type="scientific">Paractinoplanes hotanensis</name>
    <dbReference type="NCBI Taxonomy" id="2906497"/>
    <lineage>
        <taxon>Bacteria</taxon>
        <taxon>Bacillati</taxon>
        <taxon>Actinomycetota</taxon>
        <taxon>Actinomycetes</taxon>
        <taxon>Micromonosporales</taxon>
        <taxon>Micromonosporaceae</taxon>
        <taxon>Paractinoplanes</taxon>
    </lineage>
</organism>
<sequence length="403" mass="40865">MTATELDRPRLDRARIAVGFTFATNGLAYAGWLARAPAVRDGLELSAAGFGLLLLCLSAAAIAAIPLAGPLVQRVGPARAVLLGSTSMVVGLTGLATGTLLGSVPLAGVGLVLVGMGNSTWDVAMNVEGADVERRLGRTIMPRFHAGFSLGTVVGAAFSAVAAAAGLPIWAQLYITAALAAAVTAPTVRHFLPYHPLPAGQKPAMSVRRAWREPRTVLIGLVMLGFGFTEGTANDWLAIGLVDGYGAGDTVGAIAFGVFVTAMTLGRLFGGYAIERWGRVFTLRVTAGSAVLGLLLVVTEVGVPVAIAGALLWGAGASLGFPIGMSSAADDPARAAIRVSVAGSIGYGAFLAGPPLIGLLAEHLGVLRAMLCVFGALAIGLIASGATRPLPVEPDGVARATKE</sequence>
<dbReference type="InterPro" id="IPR011701">
    <property type="entry name" value="MFS"/>
</dbReference>